<keyword evidence="1" id="KW-1133">Transmembrane helix</keyword>
<protein>
    <submittedName>
        <fullName evidence="2">Putative membrane protein</fullName>
    </submittedName>
</protein>
<proteinExistence type="predicted"/>
<dbReference type="KEGG" id="sesp:BN6_06470"/>
<dbReference type="EMBL" id="HE804045">
    <property type="protein sequence ID" value="CCH27975.1"/>
    <property type="molecule type" value="Genomic_DNA"/>
</dbReference>
<name>K0JNY1_SACES</name>
<organism evidence="2 3">
    <name type="scientific">Saccharothrix espanaensis (strain ATCC 51144 / DSM 44229 / JCM 9112 / NBRC 15066 / NRRL 15764)</name>
    <dbReference type="NCBI Taxonomy" id="1179773"/>
    <lineage>
        <taxon>Bacteria</taxon>
        <taxon>Bacillati</taxon>
        <taxon>Actinomycetota</taxon>
        <taxon>Actinomycetes</taxon>
        <taxon>Pseudonocardiales</taxon>
        <taxon>Pseudonocardiaceae</taxon>
        <taxon>Saccharothrix</taxon>
    </lineage>
</organism>
<evidence type="ECO:0000313" key="2">
    <source>
        <dbReference type="EMBL" id="CCH27975.1"/>
    </source>
</evidence>
<feature type="transmembrane region" description="Helical" evidence="1">
    <location>
        <begin position="88"/>
        <end position="109"/>
    </location>
</feature>
<accession>K0JNY1</accession>
<sequence length="121" mass="12197">MRWRRSQRGVEWSAMPRIGTAPGSALGFTGGVAATVVSGHWPLVALAVLALVVLAVSLVTTPLGAALTVVQCWGLYASFVVSSQGSLVLDWTALAVLAAAGTASLSGIARGRAAAPSPARS</sequence>
<dbReference type="Proteomes" id="UP000006281">
    <property type="component" value="Chromosome"/>
</dbReference>
<dbReference type="STRING" id="1179773.BN6_06470"/>
<dbReference type="eggNOG" id="ENOG5031TGF">
    <property type="taxonomic scope" value="Bacteria"/>
</dbReference>
<dbReference type="HOGENOM" id="CLU_2036350_0_0_11"/>
<dbReference type="AlphaFoldDB" id="K0JNY1"/>
<evidence type="ECO:0000256" key="1">
    <source>
        <dbReference type="SAM" id="Phobius"/>
    </source>
</evidence>
<keyword evidence="1" id="KW-0472">Membrane</keyword>
<keyword evidence="3" id="KW-1185">Reference proteome</keyword>
<reference evidence="2 3" key="1">
    <citation type="journal article" date="2012" name="BMC Genomics">
        <title>Complete genome sequence of Saccharothrix espanaensis DSM 44229T and comparison to the other completely sequenced Pseudonocardiaceae.</title>
        <authorList>
            <person name="Strobel T."/>
            <person name="Al-Dilaimi A."/>
            <person name="Blom J."/>
            <person name="Gessner A."/>
            <person name="Kalinowski J."/>
            <person name="Luzhetska M."/>
            <person name="Puhler A."/>
            <person name="Szczepanowski R."/>
            <person name="Bechthold A."/>
            <person name="Ruckert C."/>
        </authorList>
    </citation>
    <scope>NUCLEOTIDE SEQUENCE [LARGE SCALE GENOMIC DNA]</scope>
    <source>
        <strain evidence="3">ATCC 51144 / DSM 44229 / JCM 9112 / NBRC 15066 / NRRL 15764</strain>
    </source>
</reference>
<feature type="transmembrane region" description="Helical" evidence="1">
    <location>
        <begin position="43"/>
        <end position="76"/>
    </location>
</feature>
<keyword evidence="1" id="KW-0812">Transmembrane</keyword>
<gene>
    <name evidence="2" type="ordered locus">BN6_06470</name>
</gene>
<evidence type="ECO:0000313" key="3">
    <source>
        <dbReference type="Proteomes" id="UP000006281"/>
    </source>
</evidence>